<keyword evidence="2" id="KW-1185">Reference proteome</keyword>
<sequence length="351" mass="38635">MDLVVDPDQWKDEDEYAHVRRLGIISDTEHQAVHTARAQVFAMLEERSGLFADAAVWSAWRWDPAGPRCVFRSPPRRAEGCTDRRLNRWLDGCLQQGTEGATGGGSPPNQTLPVLAGQSRWASRPETTTPLLHAIAEGKRPGSRQTRAAGGRLVRYRDQPERSGGTPTITTEREDTVSNSLLEPDGWLVLGLPWPAETRDGWGECALAIAPQMIPRSLVSKGAGIALDLAGALAREPADGPGKAVFFSDVTLWLDKQGKDWADLGIDYEAAIDELVNAPVPQLYLTLMQKAHAILCDASRQGLRLYYPNGDVEHVTPQVRRDVHVAITTSLERDWPLYIQGLIDRGALQTQ</sequence>
<dbReference type="Gene3D" id="2.40.380.10">
    <property type="entry name" value="FomD-like"/>
    <property type="match status" value="1"/>
</dbReference>
<accession>A0ABW8M4J2</accession>
<organism evidence="1 2">
    <name type="scientific">Streptomyces milbemycinicus</name>
    <dbReference type="NCBI Taxonomy" id="476552"/>
    <lineage>
        <taxon>Bacteria</taxon>
        <taxon>Bacillati</taxon>
        <taxon>Actinomycetota</taxon>
        <taxon>Actinomycetes</taxon>
        <taxon>Kitasatosporales</taxon>
        <taxon>Streptomycetaceae</taxon>
        <taxon>Streptomyces</taxon>
    </lineage>
</organism>
<reference evidence="1 2" key="1">
    <citation type="submission" date="2024-11" db="EMBL/GenBank/DDBJ databases">
        <title>The Natural Products Discovery Center: Release of the First 8490 Sequenced Strains for Exploring Actinobacteria Biosynthetic Diversity.</title>
        <authorList>
            <person name="Kalkreuter E."/>
            <person name="Kautsar S.A."/>
            <person name="Yang D."/>
            <person name="Bader C.D."/>
            <person name="Teijaro C.N."/>
            <person name="Fluegel L."/>
            <person name="Davis C.M."/>
            <person name="Simpson J.R."/>
            <person name="Lauterbach L."/>
            <person name="Steele A.D."/>
            <person name="Gui C."/>
            <person name="Meng S."/>
            <person name="Li G."/>
            <person name="Viehrig K."/>
            <person name="Ye F."/>
            <person name="Su P."/>
            <person name="Kiefer A.F."/>
            <person name="Nichols A."/>
            <person name="Cepeda A.J."/>
            <person name="Yan W."/>
            <person name="Fan B."/>
            <person name="Jiang Y."/>
            <person name="Adhikari A."/>
            <person name="Zheng C.-J."/>
            <person name="Schuster L."/>
            <person name="Cowan T.M."/>
            <person name="Smanski M.J."/>
            <person name="Chevrette M.G."/>
            <person name="De Carvalho L.P.S."/>
            <person name="Shen B."/>
        </authorList>
    </citation>
    <scope>NUCLEOTIDE SEQUENCE [LARGE SCALE GENOMIC DNA]</scope>
    <source>
        <strain evidence="1 2">NPDC020863</strain>
    </source>
</reference>
<dbReference type="RefSeq" id="WP_404749151.1">
    <property type="nucleotide sequence ID" value="NZ_JBJDQH010000042.1"/>
</dbReference>
<dbReference type="EMBL" id="JBJDQH010000042">
    <property type="protein sequence ID" value="MFK4273109.1"/>
    <property type="molecule type" value="Genomic_DNA"/>
</dbReference>
<evidence type="ECO:0000313" key="2">
    <source>
        <dbReference type="Proteomes" id="UP001620295"/>
    </source>
</evidence>
<evidence type="ECO:0000313" key="1">
    <source>
        <dbReference type="EMBL" id="MFK4273109.1"/>
    </source>
</evidence>
<proteinExistence type="predicted"/>
<dbReference type="Proteomes" id="UP001620295">
    <property type="component" value="Unassembled WGS sequence"/>
</dbReference>
<name>A0ABW8M4J2_9ACTN</name>
<comment type="caution">
    <text evidence="1">The sequence shown here is derived from an EMBL/GenBank/DDBJ whole genome shotgun (WGS) entry which is preliminary data.</text>
</comment>
<protein>
    <submittedName>
        <fullName evidence="1">Uncharacterized protein</fullName>
    </submittedName>
</protein>
<dbReference type="InterPro" id="IPR035930">
    <property type="entry name" value="FomD-like_sf"/>
</dbReference>
<gene>
    <name evidence="1" type="ORF">ACI2L5_50900</name>
</gene>